<dbReference type="GO" id="GO:0016740">
    <property type="term" value="F:transferase activity"/>
    <property type="evidence" value="ECO:0007669"/>
    <property type="project" value="UniProtKB-KW"/>
</dbReference>
<dbReference type="SUPFAM" id="SSF53448">
    <property type="entry name" value="Nucleotide-diphospho-sugar transferases"/>
    <property type="match status" value="1"/>
</dbReference>
<keyword evidence="2" id="KW-0808">Transferase</keyword>
<gene>
    <name evidence="2" type="ORF">Y5W_01891</name>
</gene>
<organism evidence="2 3">
    <name type="scientific">Alloalcanivorax profundimaris</name>
    <dbReference type="NCBI Taxonomy" id="2735259"/>
    <lineage>
        <taxon>Bacteria</taxon>
        <taxon>Pseudomonadati</taxon>
        <taxon>Pseudomonadota</taxon>
        <taxon>Gammaproteobacteria</taxon>
        <taxon>Oceanospirillales</taxon>
        <taxon>Alcanivoracaceae</taxon>
        <taxon>Alloalcanivorax</taxon>
    </lineage>
</organism>
<dbReference type="CDD" id="cd00761">
    <property type="entry name" value="Glyco_tranf_GTA_type"/>
    <property type="match status" value="1"/>
</dbReference>
<reference evidence="2 3" key="1">
    <citation type="submission" date="2012-09" db="EMBL/GenBank/DDBJ databases">
        <title>Genome Sequence of alkane-degrading Bacterium Alcanivorax sp. 521-1.</title>
        <authorList>
            <person name="Lai Q."/>
            <person name="Shao Z."/>
        </authorList>
    </citation>
    <scope>NUCLEOTIDE SEQUENCE [LARGE SCALE GENOMIC DNA]</scope>
    <source>
        <strain evidence="2 3">521-1</strain>
    </source>
</reference>
<feature type="domain" description="Glycosyltransferase 2-like" evidence="1">
    <location>
        <begin position="6"/>
        <end position="133"/>
    </location>
</feature>
<dbReference type="EMBL" id="ARXX01000025">
    <property type="protein sequence ID" value="MBF5056597.1"/>
    <property type="molecule type" value="Genomic_DNA"/>
</dbReference>
<dbReference type="InterPro" id="IPR001173">
    <property type="entry name" value="Glyco_trans_2-like"/>
</dbReference>
<evidence type="ECO:0000313" key="3">
    <source>
        <dbReference type="Proteomes" id="UP000662703"/>
    </source>
</evidence>
<dbReference type="PANTHER" id="PTHR22916:SF3">
    <property type="entry name" value="UDP-GLCNAC:BETAGAL BETA-1,3-N-ACETYLGLUCOSAMINYLTRANSFERASE-LIKE PROTEIN 1"/>
    <property type="match status" value="1"/>
</dbReference>
<proteinExistence type="predicted"/>
<protein>
    <submittedName>
        <fullName evidence="2">Glycosyl transferase group 2 family protein</fullName>
    </submittedName>
</protein>
<dbReference type="RefSeq" id="WP_194865047.1">
    <property type="nucleotide sequence ID" value="NZ_ARXX01000025.1"/>
</dbReference>
<name>A0ABS0AR30_9GAMM</name>
<keyword evidence="3" id="KW-1185">Reference proteome</keyword>
<evidence type="ECO:0000313" key="2">
    <source>
        <dbReference type="EMBL" id="MBF5056597.1"/>
    </source>
</evidence>
<dbReference type="Gene3D" id="3.90.550.10">
    <property type="entry name" value="Spore Coat Polysaccharide Biosynthesis Protein SpsA, Chain A"/>
    <property type="match status" value="1"/>
</dbReference>
<accession>A0ABS0AR30</accession>
<dbReference type="InterPro" id="IPR029044">
    <property type="entry name" value="Nucleotide-diphossugar_trans"/>
</dbReference>
<evidence type="ECO:0000259" key="1">
    <source>
        <dbReference type="Pfam" id="PF00535"/>
    </source>
</evidence>
<dbReference type="PANTHER" id="PTHR22916">
    <property type="entry name" value="GLYCOSYLTRANSFERASE"/>
    <property type="match status" value="1"/>
</dbReference>
<dbReference type="Proteomes" id="UP000662703">
    <property type="component" value="Unassembled WGS sequence"/>
</dbReference>
<dbReference type="Pfam" id="PF00535">
    <property type="entry name" value="Glycos_transf_2"/>
    <property type="match status" value="1"/>
</dbReference>
<comment type="caution">
    <text evidence="2">The sequence shown here is derived from an EMBL/GenBank/DDBJ whole genome shotgun (WGS) entry which is preliminary data.</text>
</comment>
<sequence length="260" mass="29593">MSPSVSIITPCYNAADTLPGTVASILAQDFDDWELLLVDDCSGDATEAVARGFAERDARVRYVRMVENGGAARARNRGIELARGRYIAFLDADDLWLPNKLSGQLAMMRERGWPLTFTAYHRVDGEERQLGRVGVPERVTYRQLLKTNYIGCSTAIYDSEALGKVLMPDIRRRQDFGLWLRLLKRTPYAYGIDRAWTRYRVRGQSLSANKTRSAGYNWRLYREVEGLSLPASLYYFAHYAVRGLLRSRLPGLARRLGWLS</sequence>